<evidence type="ECO:0000313" key="1">
    <source>
        <dbReference type="EMBL" id="NJC17349.1"/>
    </source>
</evidence>
<dbReference type="Proteomes" id="UP000576368">
    <property type="component" value="Unassembled WGS sequence"/>
</dbReference>
<reference evidence="1 3" key="2">
    <citation type="submission" date="2020-03" db="EMBL/GenBank/DDBJ databases">
        <title>Genomic Encyclopedia of Type Strains, Phase IV (KMG-IV): sequencing the most valuable type-strain genomes for metagenomic binning, comparative biology and taxonomic classification.</title>
        <authorList>
            <person name="Goeker M."/>
        </authorList>
    </citation>
    <scope>NUCLEOTIDE SEQUENCE [LARGE SCALE GENOMIC DNA]</scope>
    <source>
        <strain evidence="1 3">DSM 105722</strain>
    </source>
</reference>
<dbReference type="GeneID" id="86889781"/>
<reference evidence="2 4" key="1">
    <citation type="submission" date="2019-09" db="EMBL/GenBank/DDBJ databases">
        <title>Butyricimonas paravirosa DSM 105722 (=214-4 = JCM 18677 = CCUG 65563).</title>
        <authorList>
            <person name="Le Roy T."/>
            <person name="Cani P.D."/>
        </authorList>
    </citation>
    <scope>NUCLEOTIDE SEQUENCE [LARGE SCALE GENOMIC DNA]</scope>
    <source>
        <strain evidence="2 4">DSM 105722</strain>
    </source>
</reference>
<evidence type="ECO:0000313" key="4">
    <source>
        <dbReference type="Proteomes" id="UP001302374"/>
    </source>
</evidence>
<evidence type="ECO:0000313" key="2">
    <source>
        <dbReference type="EMBL" id="WOF10881.1"/>
    </source>
</evidence>
<dbReference type="AlphaFoldDB" id="A0A7X5YAV1"/>
<name>A0A7X5YAV1_9BACT</name>
<dbReference type="EMBL" id="CP043839">
    <property type="protein sequence ID" value="WOF10881.1"/>
    <property type="molecule type" value="Genomic_DNA"/>
</dbReference>
<dbReference type="Proteomes" id="UP001302374">
    <property type="component" value="Chromosome"/>
</dbReference>
<dbReference type="RefSeq" id="WP_118302416.1">
    <property type="nucleotide sequence ID" value="NZ_BMPA01000003.1"/>
</dbReference>
<protein>
    <submittedName>
        <fullName evidence="1">Uncharacterized protein</fullName>
    </submittedName>
</protein>
<proteinExistence type="predicted"/>
<accession>A0A7X5YAV1</accession>
<sequence>MKKIICIAFLLFNCSNAISDNKKTHGLGVPLTSNEMNAISKIKEMVLEFIGKSRTIEPPFSFTAILNIDSTDVTLLPYYDFDTAIFYKDPSPEKILESLVVSNDLYFAISKDGCLEYSMLAKRKEDAWILSRFSENWGDIIKWFPERLREADSKDFKIFRVGGVEYFLYYKKGKPIYSTNIGKEISEEILCETILESINRAVENKKYLDSLGMNF</sequence>
<organism evidence="1 3">
    <name type="scientific">Butyricimonas paravirosa</name>
    <dbReference type="NCBI Taxonomy" id="1472417"/>
    <lineage>
        <taxon>Bacteria</taxon>
        <taxon>Pseudomonadati</taxon>
        <taxon>Bacteroidota</taxon>
        <taxon>Bacteroidia</taxon>
        <taxon>Bacteroidales</taxon>
        <taxon>Odoribacteraceae</taxon>
        <taxon>Butyricimonas</taxon>
    </lineage>
</organism>
<evidence type="ECO:0000313" key="3">
    <source>
        <dbReference type="Proteomes" id="UP000576368"/>
    </source>
</evidence>
<keyword evidence="4" id="KW-1185">Reference proteome</keyword>
<dbReference type="EMBL" id="JAATLI010000003">
    <property type="protein sequence ID" value="NJC17349.1"/>
    <property type="molecule type" value="Genomic_DNA"/>
</dbReference>
<gene>
    <name evidence="2" type="ORF">F1644_00715</name>
    <name evidence="1" type="ORF">GGR15_000960</name>
</gene>